<evidence type="ECO:0000256" key="3">
    <source>
        <dbReference type="ARBA" id="ARBA00023163"/>
    </source>
</evidence>
<reference evidence="5 6" key="1">
    <citation type="submission" date="2015-06" db="EMBL/GenBank/DDBJ databases">
        <title>Draft genome sequence of an Antarctic Pseudomonas sp. strain KG01 with full potential for biotechnological applications.</title>
        <authorList>
            <person name="Pavlov M.S."/>
            <person name="Lira F."/>
            <person name="Martinez J.L."/>
            <person name="Marshall S.H."/>
        </authorList>
    </citation>
    <scope>NUCLEOTIDE SEQUENCE [LARGE SCALE GENOMIC DNA]</scope>
    <source>
        <strain evidence="5 6">KG01</strain>
    </source>
</reference>
<keyword evidence="6" id="KW-1185">Reference proteome</keyword>
<dbReference type="RefSeq" id="WP_048726009.1">
    <property type="nucleotide sequence ID" value="NZ_LFMW01000010.1"/>
</dbReference>
<dbReference type="InterPro" id="IPR000835">
    <property type="entry name" value="HTH_MarR-typ"/>
</dbReference>
<accession>A0A0J8FWK9</accession>
<evidence type="ECO:0000259" key="4">
    <source>
        <dbReference type="PROSITE" id="PS50995"/>
    </source>
</evidence>
<sequence>MNMPTNKRQHEAMLESLGLNLVLQARLYRRELDEALKTYGLSEANTLPIRYLARLGKGVRQGILAEALDLEGPTLVRVLDQLQAIGLIARVDTKNDRRVKIVELTPEGKALNKKLRKDLKQLRERLFAGINETDLQACLRVFEQLDQNLRSKSQPPEVT</sequence>
<dbReference type="SUPFAM" id="SSF46785">
    <property type="entry name" value="Winged helix' DNA-binding domain"/>
    <property type="match status" value="1"/>
</dbReference>
<evidence type="ECO:0000256" key="1">
    <source>
        <dbReference type="ARBA" id="ARBA00023015"/>
    </source>
</evidence>
<dbReference type="Gene3D" id="1.10.10.10">
    <property type="entry name" value="Winged helix-like DNA-binding domain superfamily/Winged helix DNA-binding domain"/>
    <property type="match status" value="1"/>
</dbReference>
<keyword evidence="2" id="KW-0238">DNA-binding</keyword>
<dbReference type="InterPro" id="IPR036388">
    <property type="entry name" value="WH-like_DNA-bd_sf"/>
</dbReference>
<dbReference type="Proteomes" id="UP000037551">
    <property type="component" value="Unassembled WGS sequence"/>
</dbReference>
<dbReference type="InterPro" id="IPR039422">
    <property type="entry name" value="MarR/SlyA-like"/>
</dbReference>
<dbReference type="GO" id="GO:0003700">
    <property type="term" value="F:DNA-binding transcription factor activity"/>
    <property type="evidence" value="ECO:0007669"/>
    <property type="project" value="InterPro"/>
</dbReference>
<dbReference type="OrthoDB" id="5296557at2"/>
<dbReference type="PATRIC" id="fig|1674920.3.peg.1140"/>
<dbReference type="GO" id="GO:0003677">
    <property type="term" value="F:DNA binding"/>
    <property type="evidence" value="ECO:0007669"/>
    <property type="project" value="UniProtKB-KW"/>
</dbReference>
<proteinExistence type="predicted"/>
<organism evidence="5 6">
    <name type="scientific">Pseudomonas fildesensis</name>
    <dbReference type="NCBI Taxonomy" id="1674920"/>
    <lineage>
        <taxon>Bacteria</taxon>
        <taxon>Pseudomonadati</taxon>
        <taxon>Pseudomonadota</taxon>
        <taxon>Gammaproteobacteria</taxon>
        <taxon>Pseudomonadales</taxon>
        <taxon>Pseudomonadaceae</taxon>
        <taxon>Pseudomonas</taxon>
    </lineage>
</organism>
<dbReference type="STRING" id="1674920.ACR52_16075"/>
<keyword evidence="3" id="KW-0804">Transcription</keyword>
<dbReference type="EMBL" id="LFMW01000010">
    <property type="protein sequence ID" value="KMT54677.1"/>
    <property type="molecule type" value="Genomic_DNA"/>
</dbReference>
<evidence type="ECO:0000313" key="6">
    <source>
        <dbReference type="Proteomes" id="UP000037551"/>
    </source>
</evidence>
<dbReference type="PANTHER" id="PTHR33164:SF64">
    <property type="entry name" value="TRANSCRIPTIONAL REGULATOR SLYA"/>
    <property type="match status" value="1"/>
</dbReference>
<dbReference type="Pfam" id="PF01047">
    <property type="entry name" value="MarR"/>
    <property type="match status" value="1"/>
</dbReference>
<dbReference type="GO" id="GO:0006950">
    <property type="term" value="P:response to stress"/>
    <property type="evidence" value="ECO:0007669"/>
    <property type="project" value="TreeGrafter"/>
</dbReference>
<name>A0A0J8FWK9_9PSED</name>
<comment type="caution">
    <text evidence="5">The sequence shown here is derived from an EMBL/GenBank/DDBJ whole genome shotgun (WGS) entry which is preliminary data.</text>
</comment>
<keyword evidence="1" id="KW-0805">Transcription regulation</keyword>
<protein>
    <recommendedName>
        <fullName evidence="4">HTH marR-type domain-containing protein</fullName>
    </recommendedName>
</protein>
<evidence type="ECO:0000256" key="2">
    <source>
        <dbReference type="ARBA" id="ARBA00023125"/>
    </source>
</evidence>
<feature type="domain" description="HTH marR-type" evidence="4">
    <location>
        <begin position="14"/>
        <end position="147"/>
    </location>
</feature>
<evidence type="ECO:0000313" key="5">
    <source>
        <dbReference type="EMBL" id="KMT54677.1"/>
    </source>
</evidence>
<gene>
    <name evidence="5" type="ORF">ACR52_16075</name>
</gene>
<dbReference type="InterPro" id="IPR036390">
    <property type="entry name" value="WH_DNA-bd_sf"/>
</dbReference>
<dbReference type="SMART" id="SM00347">
    <property type="entry name" value="HTH_MARR"/>
    <property type="match status" value="1"/>
</dbReference>
<dbReference type="AlphaFoldDB" id="A0A0J8FWK9"/>
<dbReference type="PRINTS" id="PR00598">
    <property type="entry name" value="HTHMARR"/>
</dbReference>
<dbReference type="PANTHER" id="PTHR33164">
    <property type="entry name" value="TRANSCRIPTIONAL REGULATOR, MARR FAMILY"/>
    <property type="match status" value="1"/>
</dbReference>
<dbReference type="PROSITE" id="PS50995">
    <property type="entry name" value="HTH_MARR_2"/>
    <property type="match status" value="1"/>
</dbReference>